<dbReference type="Gene3D" id="3.10.20.370">
    <property type="match status" value="1"/>
</dbReference>
<dbReference type="Proteomes" id="UP000291020">
    <property type="component" value="Unassembled WGS sequence"/>
</dbReference>
<sequence length="122" mass="13241">MDLSPLSGDWLKPLHELTKEESEEPLHPNSEQIRAFKALKESLIRAPALGLPNYSKPFDLYVHEVKGVASGVLTQSFGNAPRPGHPGCLRNLAAAALLVEKSQEIVLGHPLTVQLPMQGKAC</sequence>
<dbReference type="Gene3D" id="3.30.70.270">
    <property type="match status" value="1"/>
</dbReference>
<dbReference type="Ensembl" id="ENSGAGT00000022810.1">
    <property type="protein sequence ID" value="ENSGAGP00000020022.1"/>
    <property type="gene ID" value="ENSGAGG00000014757.1"/>
</dbReference>
<reference evidence="1" key="3">
    <citation type="submission" date="2025-09" db="UniProtKB">
        <authorList>
            <consortium name="Ensembl"/>
        </authorList>
    </citation>
    <scope>IDENTIFICATION</scope>
</reference>
<evidence type="ECO:0008006" key="3">
    <source>
        <dbReference type="Google" id="ProtNLM"/>
    </source>
</evidence>
<organism evidence="1 2">
    <name type="scientific">Gopherus agassizii</name>
    <name type="common">Agassiz's desert tortoise</name>
    <dbReference type="NCBI Taxonomy" id="38772"/>
    <lineage>
        <taxon>Eukaryota</taxon>
        <taxon>Metazoa</taxon>
        <taxon>Chordata</taxon>
        <taxon>Craniata</taxon>
        <taxon>Vertebrata</taxon>
        <taxon>Euteleostomi</taxon>
        <taxon>Archelosauria</taxon>
        <taxon>Testudinata</taxon>
        <taxon>Testudines</taxon>
        <taxon>Cryptodira</taxon>
        <taxon>Durocryptodira</taxon>
        <taxon>Testudinoidea</taxon>
        <taxon>Testudinidae</taxon>
        <taxon>Gopherus</taxon>
    </lineage>
</organism>
<reference evidence="1" key="2">
    <citation type="submission" date="2025-08" db="UniProtKB">
        <authorList>
            <consortium name="Ensembl"/>
        </authorList>
    </citation>
    <scope>IDENTIFICATION</scope>
</reference>
<dbReference type="InterPro" id="IPR043502">
    <property type="entry name" value="DNA/RNA_pol_sf"/>
</dbReference>
<accession>A0A452HY16</accession>
<dbReference type="AlphaFoldDB" id="A0A452HY16"/>
<reference evidence="2" key="1">
    <citation type="journal article" date="2017" name="PLoS ONE">
        <title>The Agassiz's desert tortoise genome provides a resource for the conservation of a threatened species.</title>
        <authorList>
            <person name="Tollis M."/>
            <person name="DeNardo D.F."/>
            <person name="Cornelius J.A."/>
            <person name="Dolby G.A."/>
            <person name="Edwards T."/>
            <person name="Henen B.T."/>
            <person name="Karl A.E."/>
            <person name="Murphy R.W."/>
            <person name="Kusumi K."/>
        </authorList>
    </citation>
    <scope>NUCLEOTIDE SEQUENCE [LARGE SCALE GENOMIC DNA]</scope>
</reference>
<keyword evidence="2" id="KW-1185">Reference proteome</keyword>
<protein>
    <recommendedName>
        <fullName evidence="3">Reverse transcriptase/retrotransposon-derived protein RNase H-like domain-containing protein</fullName>
    </recommendedName>
</protein>
<dbReference type="InterPro" id="IPR043128">
    <property type="entry name" value="Rev_trsase/Diguanyl_cyclase"/>
</dbReference>
<dbReference type="SUPFAM" id="SSF56672">
    <property type="entry name" value="DNA/RNA polymerases"/>
    <property type="match status" value="1"/>
</dbReference>
<name>A0A452HY16_9SAUR</name>
<evidence type="ECO:0000313" key="1">
    <source>
        <dbReference type="Ensembl" id="ENSGAGP00000020022.1"/>
    </source>
</evidence>
<evidence type="ECO:0000313" key="2">
    <source>
        <dbReference type="Proteomes" id="UP000291020"/>
    </source>
</evidence>
<dbReference type="STRING" id="38772.ENSGAGP00000020022"/>
<proteinExistence type="predicted"/>